<sequence length="305" mass="35497">MDDRLKKGYEISPELSAAWNAYMKAGEFKGDDFRSLMNEHMRLFYSYRHAFLNGFNYLRFYAEGCNAQEKEDLGSYNEALKSDLLLLRTRKLLLRSDGRMGRHYDLVRPLERQQIANANDWQQRLYYADIAPSPEELWALEQFKEPPDPQNAPYMALLADQVHDSLAGFYLAGYSSAEEKAEALLAMAREHDKTRKEPSSRYDKRVWDNYQEALKNDPKLAAMMQSRIDKYKEAENAPGYRLEKINALENAHQQTPFSQQEQDKLTPLFPTQTDADAADLGHWAVRTQTDKWREGGGYLRQRVVF</sequence>
<reference evidence="2" key="1">
    <citation type="journal article" date="2019" name="Int. J. Syst. Evol. Microbiol.">
        <title>The Global Catalogue of Microorganisms (GCM) 10K type strain sequencing project: providing services to taxonomists for standard genome sequencing and annotation.</title>
        <authorList>
            <consortium name="The Broad Institute Genomics Platform"/>
            <consortium name="The Broad Institute Genome Sequencing Center for Infectious Disease"/>
            <person name="Wu L."/>
            <person name="Ma J."/>
        </authorList>
    </citation>
    <scope>NUCLEOTIDE SEQUENCE [LARGE SCALE GENOMIC DNA]</scope>
    <source>
        <strain evidence="2">JCM 17066</strain>
    </source>
</reference>
<dbReference type="Proteomes" id="UP001596045">
    <property type="component" value="Unassembled WGS sequence"/>
</dbReference>
<accession>A0ABW0MEF5</accession>
<name>A0ABW0MEF5_9BURK</name>
<dbReference type="RefSeq" id="WP_379000366.1">
    <property type="nucleotide sequence ID" value="NZ_JBHSMT010000030.1"/>
</dbReference>
<keyword evidence="2" id="KW-1185">Reference proteome</keyword>
<evidence type="ECO:0000313" key="2">
    <source>
        <dbReference type="Proteomes" id="UP001596045"/>
    </source>
</evidence>
<gene>
    <name evidence="1" type="ORF">ACFPM8_20230</name>
</gene>
<dbReference type="EMBL" id="JBHSMT010000030">
    <property type="protein sequence ID" value="MFC5476298.1"/>
    <property type="molecule type" value="Genomic_DNA"/>
</dbReference>
<evidence type="ECO:0000313" key="1">
    <source>
        <dbReference type="EMBL" id="MFC5476298.1"/>
    </source>
</evidence>
<proteinExistence type="predicted"/>
<comment type="caution">
    <text evidence="1">The sequence shown here is derived from an EMBL/GenBank/DDBJ whole genome shotgun (WGS) entry which is preliminary data.</text>
</comment>
<protein>
    <submittedName>
        <fullName evidence="1">Uncharacterized protein</fullName>
    </submittedName>
</protein>
<organism evidence="1 2">
    <name type="scientific">Paraherbaspirillum soli</name>
    <dbReference type="NCBI Taxonomy" id="631222"/>
    <lineage>
        <taxon>Bacteria</taxon>
        <taxon>Pseudomonadati</taxon>
        <taxon>Pseudomonadota</taxon>
        <taxon>Betaproteobacteria</taxon>
        <taxon>Burkholderiales</taxon>
        <taxon>Oxalobacteraceae</taxon>
        <taxon>Paraherbaspirillum</taxon>
    </lineage>
</organism>